<evidence type="ECO:0000313" key="1">
    <source>
        <dbReference type="EMBL" id="GEP07493.1"/>
    </source>
</evidence>
<proteinExistence type="predicted"/>
<evidence type="ECO:0000313" key="2">
    <source>
        <dbReference type="Proteomes" id="UP000321960"/>
    </source>
</evidence>
<dbReference type="AlphaFoldDB" id="A0A512JC27"/>
<organism evidence="1 2">
    <name type="scientific">Methylobacterium oxalidis</name>
    <dbReference type="NCBI Taxonomy" id="944322"/>
    <lineage>
        <taxon>Bacteria</taxon>
        <taxon>Pseudomonadati</taxon>
        <taxon>Pseudomonadota</taxon>
        <taxon>Alphaproteobacteria</taxon>
        <taxon>Hyphomicrobiales</taxon>
        <taxon>Methylobacteriaceae</taxon>
        <taxon>Methylobacterium</taxon>
    </lineage>
</organism>
<reference evidence="1 2" key="1">
    <citation type="submission" date="2019-07" db="EMBL/GenBank/DDBJ databases">
        <title>Whole genome shotgun sequence of Methylobacterium oxalidis NBRC 107715.</title>
        <authorList>
            <person name="Hosoyama A."/>
            <person name="Uohara A."/>
            <person name="Ohji S."/>
            <person name="Ichikawa N."/>
        </authorList>
    </citation>
    <scope>NUCLEOTIDE SEQUENCE [LARGE SCALE GENOMIC DNA]</scope>
    <source>
        <strain evidence="1 2">NBRC 107715</strain>
    </source>
</reference>
<sequence>MPFKDLEVAAGSRLSFQALKDALNALVAEKAVARVSDKPARLRITAAGRAQLDSYRS</sequence>
<name>A0A512JC27_9HYPH</name>
<accession>A0A512JC27</accession>
<protein>
    <submittedName>
        <fullName evidence="1">Uncharacterized protein</fullName>
    </submittedName>
</protein>
<dbReference type="Proteomes" id="UP000321960">
    <property type="component" value="Unassembled WGS sequence"/>
</dbReference>
<gene>
    <name evidence="1" type="ORF">MOX02_55310</name>
</gene>
<dbReference type="EMBL" id="BJZU01000157">
    <property type="protein sequence ID" value="GEP07493.1"/>
    <property type="molecule type" value="Genomic_DNA"/>
</dbReference>
<comment type="caution">
    <text evidence="1">The sequence shown here is derived from an EMBL/GenBank/DDBJ whole genome shotgun (WGS) entry which is preliminary data.</text>
</comment>